<name>A0A8A4TIR8_SULCO</name>
<dbReference type="Gene3D" id="2.60.120.10">
    <property type="entry name" value="Jelly Rolls"/>
    <property type="match status" value="1"/>
</dbReference>
<dbReference type="InterPro" id="IPR014710">
    <property type="entry name" value="RmlC-like_jellyroll"/>
</dbReference>
<dbReference type="PANTHER" id="PTHR36114">
    <property type="entry name" value="16.7 KDA PROTEIN IN WHIE LOCUS"/>
    <property type="match status" value="1"/>
</dbReference>
<dbReference type="CDD" id="cd02226">
    <property type="entry name" value="cupin_YdbB-like"/>
    <property type="match status" value="1"/>
</dbReference>
<protein>
    <submittedName>
        <fullName evidence="2">Cupin domain-containing protein</fullName>
    </submittedName>
</protein>
<gene>
    <name evidence="2" type="ORF">J3U87_25940</name>
</gene>
<proteinExistence type="predicted"/>
<evidence type="ECO:0000313" key="2">
    <source>
        <dbReference type="EMBL" id="QTD49042.1"/>
    </source>
</evidence>
<dbReference type="Proteomes" id="UP000663929">
    <property type="component" value="Chromosome"/>
</dbReference>
<keyword evidence="3" id="KW-1185">Reference proteome</keyword>
<dbReference type="InterPro" id="IPR011051">
    <property type="entry name" value="RmlC_Cupin_sf"/>
</dbReference>
<dbReference type="AlphaFoldDB" id="A0A8A4TIR8"/>
<evidence type="ECO:0000259" key="1">
    <source>
        <dbReference type="Pfam" id="PF07883"/>
    </source>
</evidence>
<dbReference type="PANTHER" id="PTHR36114:SF1">
    <property type="entry name" value="16.7 KDA PROTEIN IN WHIE LOCUS"/>
    <property type="match status" value="1"/>
</dbReference>
<organism evidence="2 3">
    <name type="scientific">Sulfidibacter corallicola</name>
    <dbReference type="NCBI Taxonomy" id="2818388"/>
    <lineage>
        <taxon>Bacteria</taxon>
        <taxon>Pseudomonadati</taxon>
        <taxon>Acidobacteriota</taxon>
        <taxon>Holophagae</taxon>
        <taxon>Acanthopleuribacterales</taxon>
        <taxon>Acanthopleuribacteraceae</taxon>
        <taxon>Sulfidibacter</taxon>
    </lineage>
</organism>
<dbReference type="KEGG" id="scor:J3U87_25940"/>
<sequence length="125" mass="14297">MKPEDKDYAITTDVKYGFQELIDIHEIQAGVRDDWYNETLCKVNDSVARLGVVKGEFHWHKHDNEDEFFLCIDGVFYVEIENGPTFELKPQQSVCVRRGVVHRTRAPERTTILMIASAGVVPTGD</sequence>
<accession>A0A8A4TIR8</accession>
<evidence type="ECO:0000313" key="3">
    <source>
        <dbReference type="Proteomes" id="UP000663929"/>
    </source>
</evidence>
<dbReference type="SUPFAM" id="SSF51182">
    <property type="entry name" value="RmlC-like cupins"/>
    <property type="match status" value="1"/>
</dbReference>
<dbReference type="InterPro" id="IPR052044">
    <property type="entry name" value="PKS_Associated_Protein"/>
</dbReference>
<dbReference type="Pfam" id="PF07883">
    <property type="entry name" value="Cupin_2"/>
    <property type="match status" value="1"/>
</dbReference>
<dbReference type="RefSeq" id="WP_237378688.1">
    <property type="nucleotide sequence ID" value="NZ_CP071793.1"/>
</dbReference>
<reference evidence="2" key="1">
    <citation type="submission" date="2021-03" db="EMBL/GenBank/DDBJ databases">
        <title>Acanthopleuribacteraceae sp. M133.</title>
        <authorList>
            <person name="Wang G."/>
        </authorList>
    </citation>
    <scope>NUCLEOTIDE SEQUENCE</scope>
    <source>
        <strain evidence="2">M133</strain>
    </source>
</reference>
<feature type="domain" description="Cupin type-2" evidence="1">
    <location>
        <begin position="55"/>
        <end position="110"/>
    </location>
</feature>
<dbReference type="EMBL" id="CP071793">
    <property type="protein sequence ID" value="QTD49042.1"/>
    <property type="molecule type" value="Genomic_DNA"/>
</dbReference>
<dbReference type="InterPro" id="IPR013096">
    <property type="entry name" value="Cupin_2"/>
</dbReference>